<name>A0AAV8RW87_ENSVE</name>
<keyword evidence="2" id="KW-1185">Reference proteome</keyword>
<gene>
    <name evidence="1" type="ORF">OPV22_001407</name>
</gene>
<sequence length="149" mass="16647">MLLLRLSNALETSESGAAYPLPADVSTTPSFHRCLFRGVGVGSPVAGEAGDTELPLKRWWPPQHPDDFLRRLSCSLESLGQRNPRSRLQPPNPTVSLFPVVLRAVIVADVVDLRPSRAIRVIRETYEEVITRGLLESSDENIISFFYLY</sequence>
<evidence type="ECO:0000313" key="2">
    <source>
        <dbReference type="Proteomes" id="UP001222027"/>
    </source>
</evidence>
<protein>
    <submittedName>
        <fullName evidence="1">Uncharacterized protein</fullName>
    </submittedName>
</protein>
<accession>A0AAV8RW87</accession>
<evidence type="ECO:0000313" key="1">
    <source>
        <dbReference type="EMBL" id="KAJ8510973.1"/>
    </source>
</evidence>
<organism evidence="1 2">
    <name type="scientific">Ensete ventricosum</name>
    <name type="common">Abyssinian banana</name>
    <name type="synonym">Musa ensete</name>
    <dbReference type="NCBI Taxonomy" id="4639"/>
    <lineage>
        <taxon>Eukaryota</taxon>
        <taxon>Viridiplantae</taxon>
        <taxon>Streptophyta</taxon>
        <taxon>Embryophyta</taxon>
        <taxon>Tracheophyta</taxon>
        <taxon>Spermatophyta</taxon>
        <taxon>Magnoliopsida</taxon>
        <taxon>Liliopsida</taxon>
        <taxon>Zingiberales</taxon>
        <taxon>Musaceae</taxon>
        <taxon>Ensete</taxon>
    </lineage>
</organism>
<comment type="caution">
    <text evidence="1">The sequence shown here is derived from an EMBL/GenBank/DDBJ whole genome shotgun (WGS) entry which is preliminary data.</text>
</comment>
<dbReference type="EMBL" id="JAQQAF010000001">
    <property type="protein sequence ID" value="KAJ8510973.1"/>
    <property type="molecule type" value="Genomic_DNA"/>
</dbReference>
<reference evidence="1 2" key="1">
    <citation type="submission" date="2022-12" db="EMBL/GenBank/DDBJ databases">
        <title>Chromosome-scale assembly of the Ensete ventricosum genome.</title>
        <authorList>
            <person name="Dussert Y."/>
            <person name="Stocks J."/>
            <person name="Wendawek A."/>
            <person name="Woldeyes F."/>
            <person name="Nichols R.A."/>
            <person name="Borrell J.S."/>
        </authorList>
    </citation>
    <scope>NUCLEOTIDE SEQUENCE [LARGE SCALE GENOMIC DNA]</scope>
    <source>
        <strain evidence="2">cv. Maze</strain>
        <tissue evidence="1">Seeds</tissue>
    </source>
</reference>
<dbReference type="Proteomes" id="UP001222027">
    <property type="component" value="Unassembled WGS sequence"/>
</dbReference>
<proteinExistence type="predicted"/>
<dbReference type="AlphaFoldDB" id="A0AAV8RW87"/>